<dbReference type="Pfam" id="PF00583">
    <property type="entry name" value="Acetyltransf_1"/>
    <property type="match status" value="1"/>
</dbReference>
<comment type="pathway">
    <text evidence="1">Nucleotide-sugar biosynthesis; UDP-N-acetyl-alpha-D-glucosamine biosynthesis; N-acetyl-alpha-D-glucosamine 1-phosphate from alpha-D-glucosamine 6-phosphate (route I): step 1/2.</text>
</comment>
<dbReference type="SUPFAM" id="SSF55729">
    <property type="entry name" value="Acyl-CoA N-acyltransferases (Nat)"/>
    <property type="match status" value="1"/>
</dbReference>
<dbReference type="InterPro" id="IPR039143">
    <property type="entry name" value="GNPNAT1-like"/>
</dbReference>
<protein>
    <recommendedName>
        <fullName evidence="1">Glucosamine 6-phosphate N-acetyltransferase</fullName>
        <ecNumber evidence="1">2.3.1.4</ecNumber>
    </recommendedName>
</protein>
<feature type="domain" description="N-acetyltransferase" evidence="3">
    <location>
        <begin position="59"/>
        <end position="202"/>
    </location>
</feature>
<dbReference type="EC" id="2.3.1.4" evidence="1"/>
<comment type="similarity">
    <text evidence="1">Belongs to the acetyltransferase family. GNA1 subfamily.</text>
</comment>
<organism evidence="4 5">
    <name type="scientific">Diaporthe eres</name>
    <name type="common">Phomopsis oblonga</name>
    <dbReference type="NCBI Taxonomy" id="83184"/>
    <lineage>
        <taxon>Eukaryota</taxon>
        <taxon>Fungi</taxon>
        <taxon>Dikarya</taxon>
        <taxon>Ascomycota</taxon>
        <taxon>Pezizomycotina</taxon>
        <taxon>Sordariomycetes</taxon>
        <taxon>Sordariomycetidae</taxon>
        <taxon>Diaporthales</taxon>
        <taxon>Diaporthaceae</taxon>
        <taxon>Diaporthe</taxon>
        <taxon>Diaporthe eres species complex</taxon>
    </lineage>
</organism>
<dbReference type="CDD" id="cd04301">
    <property type="entry name" value="NAT_SF"/>
    <property type="match status" value="1"/>
</dbReference>
<evidence type="ECO:0000256" key="1">
    <source>
        <dbReference type="RuleBase" id="RU365086"/>
    </source>
</evidence>
<proteinExistence type="inferred from homology"/>
<dbReference type="InterPro" id="IPR000182">
    <property type="entry name" value="GNAT_dom"/>
</dbReference>
<dbReference type="PROSITE" id="PS51186">
    <property type="entry name" value="GNAT"/>
    <property type="match status" value="1"/>
</dbReference>
<evidence type="ECO:0000259" key="3">
    <source>
        <dbReference type="PROSITE" id="PS51186"/>
    </source>
</evidence>
<dbReference type="InterPro" id="IPR016181">
    <property type="entry name" value="Acyl_CoA_acyltransferase"/>
</dbReference>
<keyword evidence="1" id="KW-0012">Acyltransferase</keyword>
<evidence type="ECO:0000256" key="2">
    <source>
        <dbReference type="SAM" id="MobiDB-lite"/>
    </source>
</evidence>
<feature type="region of interest" description="Disordered" evidence="2">
    <location>
        <begin position="1"/>
        <end position="20"/>
    </location>
</feature>
<evidence type="ECO:0000313" key="5">
    <source>
        <dbReference type="Proteomes" id="UP001430848"/>
    </source>
</evidence>
<dbReference type="PANTHER" id="PTHR13355:SF11">
    <property type="entry name" value="GLUCOSAMINE 6-PHOSPHATE N-ACETYLTRANSFERASE"/>
    <property type="match status" value="1"/>
</dbReference>
<keyword evidence="1" id="KW-0808">Transferase</keyword>
<reference evidence="4 5" key="1">
    <citation type="submission" date="2024-02" db="EMBL/GenBank/DDBJ databases">
        <title>De novo assembly and annotation of 12 fungi associated with fruit tree decline syndrome in Ontario, Canada.</title>
        <authorList>
            <person name="Sulman M."/>
            <person name="Ellouze W."/>
            <person name="Ilyukhin E."/>
        </authorList>
    </citation>
    <scope>NUCLEOTIDE SEQUENCE [LARGE SCALE GENOMIC DNA]</scope>
    <source>
        <strain evidence="4 5">M169</strain>
    </source>
</reference>
<dbReference type="PANTHER" id="PTHR13355">
    <property type="entry name" value="GLUCOSAMINE 6-PHOSPHATE N-ACETYLTRANSFERASE"/>
    <property type="match status" value="1"/>
</dbReference>
<dbReference type="Proteomes" id="UP001430848">
    <property type="component" value="Unassembled WGS sequence"/>
</dbReference>
<keyword evidence="5" id="KW-1185">Reference proteome</keyword>
<comment type="catalytic activity">
    <reaction evidence="1">
        <text>D-glucosamine 6-phosphate + acetyl-CoA = N-acetyl-D-glucosamine 6-phosphate + CoA + H(+)</text>
        <dbReference type="Rhea" id="RHEA:10292"/>
        <dbReference type="ChEBI" id="CHEBI:15378"/>
        <dbReference type="ChEBI" id="CHEBI:57287"/>
        <dbReference type="ChEBI" id="CHEBI:57288"/>
        <dbReference type="ChEBI" id="CHEBI:57513"/>
        <dbReference type="ChEBI" id="CHEBI:58725"/>
        <dbReference type="EC" id="2.3.1.4"/>
    </reaction>
</comment>
<accession>A0ABR1P4I3</accession>
<sequence length="202" mass="21803">MNGTTEPAKAASAATQTTETVKMNGTSTTTTATAAAPDAGLFGDDLISPEVAKALPDGYKIRALRQSDFNAGFLDCLRVLTTVGDITEAQFAERFEWLSKQDGGYYILVIEDGGRVVGTGALIVERKFIHNLGLVGHIEDIAVAKDQQGKKLGLRLIQALDFIAEKVGAYKTILDCSEANEGFYIKCGFKRAGLEMAHYYKK</sequence>
<dbReference type="Gene3D" id="3.40.630.30">
    <property type="match status" value="1"/>
</dbReference>
<name>A0ABR1P4I3_DIAER</name>
<evidence type="ECO:0000313" key="4">
    <source>
        <dbReference type="EMBL" id="KAK7726202.1"/>
    </source>
</evidence>
<comment type="caution">
    <text evidence="4">The sequence shown here is derived from an EMBL/GenBank/DDBJ whole genome shotgun (WGS) entry which is preliminary data.</text>
</comment>
<gene>
    <name evidence="4" type="primary">GNA1_1</name>
    <name evidence="4" type="ORF">SLS63_007716</name>
</gene>
<dbReference type="EMBL" id="JAKNSF020000044">
    <property type="protein sequence ID" value="KAK7726202.1"/>
    <property type="molecule type" value="Genomic_DNA"/>
</dbReference>